<reference evidence="7 8" key="1">
    <citation type="submission" date="2025-05" db="UniProtKB">
        <authorList>
            <consortium name="RefSeq"/>
        </authorList>
    </citation>
    <scope>IDENTIFICATION</scope>
</reference>
<dbReference type="PANTHER" id="PTHR18034">
    <property type="entry name" value="CELL CYCLE CONTROL PROTEIN CWF22-RELATED"/>
    <property type="match status" value="1"/>
</dbReference>
<dbReference type="RefSeq" id="XP_065666015.1">
    <property type="nucleotide sequence ID" value="XM_065809943.1"/>
</dbReference>
<feature type="compositionally biased region" description="Basic and acidic residues" evidence="4">
    <location>
        <begin position="80"/>
        <end position="94"/>
    </location>
</feature>
<dbReference type="InterPro" id="IPR016024">
    <property type="entry name" value="ARM-type_fold"/>
</dbReference>
<evidence type="ECO:0000313" key="9">
    <source>
        <dbReference type="RefSeq" id="XP_065666016.1"/>
    </source>
</evidence>
<dbReference type="RefSeq" id="XP_065666014.1">
    <property type="nucleotide sequence ID" value="XM_065809942.1"/>
</dbReference>
<evidence type="ECO:0000256" key="3">
    <source>
        <dbReference type="ARBA" id="ARBA00023242"/>
    </source>
</evidence>
<feature type="region of interest" description="Disordered" evidence="4">
    <location>
        <begin position="19"/>
        <end position="48"/>
    </location>
</feature>
<sequence length="759" mass="87330">MSPTDERILRDAVKNARSTFYNNKGVKRKSRKEIRKSKRDGKKKLLHLSKFKNKNSQVLEIPDVQNAIKKKKKKKKKKKLVEPSDKNQEVDSTREAYIASNREDERIIASLGKKLKVKAQPNLKSLFQDDGLDYILEVAEPLTGITDVHSSDEEYITMKNTTQSKKKSTKEHKVLAAKERNEKLLFGETYMESSEDDFENLEDDSDFETEDMDTEIQTEAIKENLPKLKSKNQQDRDQLSNKYIPPALRNQEDSGEDFNRERLKKQMKGFLNRLSAASLLKISSDIEVLYSKNSRNTMNEILYELIFDACVTPVQMPEKLILEHMAVVVAVQSLTNNEITPYFLEMLCIKFVEMHKNSNSEKKECNNILFMLSSLYNLKVVDSLLIFDIIRLLIKTFTEHDIEMILLLLKACGADIRRDDPSSLKEIILEVQSKAAASEIKDLSRVKFMLDIINALKNNNMKKIPMYDPSLFEDMRKLLKSLSKGRAEQNCCLKVPLEDLLNAKEKGKWWIVGSAWTGRGPADNPNNKQITTVEATVSSKLLDVAKKQRMNTDLRRKIFCVIMSSEDYVDAFEKLLKLGLKEKQSREIIHVLLDCCLQSKVYNPFFAHLADKLCQFSHSHQVTLQYSIWDRFKVIPSLPKQNLSNLVLLLAHLLASKSLSLAVLKVVNFGTLDKYSISFLIDLFKNVLLRYPENVSKFIFQRVANNEKLSLLREGLKVFLRHFLLSSESEQLNINSTNKMLDLIEICEAALDGREVEHL</sequence>
<dbReference type="InterPro" id="IPR003891">
    <property type="entry name" value="Initiation_fac_eIF4g_MI"/>
</dbReference>
<organism evidence="6 9">
    <name type="scientific">Hydra vulgaris</name>
    <name type="common">Hydra</name>
    <name type="synonym">Hydra attenuata</name>
    <dbReference type="NCBI Taxonomy" id="6087"/>
    <lineage>
        <taxon>Eukaryota</taxon>
        <taxon>Metazoa</taxon>
        <taxon>Cnidaria</taxon>
        <taxon>Hydrozoa</taxon>
        <taxon>Hydroidolina</taxon>
        <taxon>Anthoathecata</taxon>
        <taxon>Aplanulata</taxon>
        <taxon>Hydridae</taxon>
        <taxon>Hydra</taxon>
    </lineage>
</organism>
<gene>
    <name evidence="7 8 9" type="primary">LOC100199855</name>
</gene>
<feature type="compositionally biased region" description="Basic residues" evidence="4">
    <location>
        <begin position="25"/>
        <end position="48"/>
    </location>
</feature>
<dbReference type="Proteomes" id="UP001652625">
    <property type="component" value="Chromosome 11"/>
</dbReference>
<comment type="subcellular location">
    <subcellularLocation>
        <location evidence="1">Nucleus</location>
        <location evidence="1">Nucleolus</location>
    </subcellularLocation>
</comment>
<dbReference type="SMART" id="SM00544">
    <property type="entry name" value="MA3"/>
    <property type="match status" value="1"/>
</dbReference>
<feature type="compositionally biased region" description="Basic and acidic residues" evidence="4">
    <location>
        <begin position="220"/>
        <end position="239"/>
    </location>
</feature>
<dbReference type="SMART" id="SM00543">
    <property type="entry name" value="MIF4G"/>
    <property type="match status" value="1"/>
</dbReference>
<evidence type="ECO:0000256" key="4">
    <source>
        <dbReference type="SAM" id="MobiDB-lite"/>
    </source>
</evidence>
<dbReference type="RefSeq" id="XP_065666016.1">
    <property type="nucleotide sequence ID" value="XM_065809944.1"/>
</dbReference>
<comment type="similarity">
    <text evidence="2">Belongs to the CWC22 family.</text>
</comment>
<dbReference type="Pfam" id="PF02847">
    <property type="entry name" value="MA3"/>
    <property type="match status" value="1"/>
</dbReference>
<proteinExistence type="inferred from homology"/>
<feature type="region of interest" description="Disordered" evidence="4">
    <location>
        <begin position="220"/>
        <end position="242"/>
    </location>
</feature>
<dbReference type="Gene3D" id="1.25.40.180">
    <property type="match status" value="1"/>
</dbReference>
<evidence type="ECO:0000259" key="5">
    <source>
        <dbReference type="PROSITE" id="PS51366"/>
    </source>
</evidence>
<name>A0ABM4CVP5_HYDVU</name>
<evidence type="ECO:0000313" key="8">
    <source>
        <dbReference type="RefSeq" id="XP_065666015.1"/>
    </source>
</evidence>
<dbReference type="InterPro" id="IPR050781">
    <property type="entry name" value="CWC22_splicing_factor"/>
</dbReference>
<keyword evidence="3" id="KW-0539">Nucleus</keyword>
<feature type="compositionally biased region" description="Basic residues" evidence="4">
    <location>
        <begin position="70"/>
        <end position="79"/>
    </location>
</feature>
<dbReference type="SUPFAM" id="SSF48371">
    <property type="entry name" value="ARM repeat"/>
    <property type="match status" value="1"/>
</dbReference>
<dbReference type="PANTHER" id="PTHR18034:SF4">
    <property type="entry name" value="NUCLEOLAR MIF4G DOMAIN-CONTAINING PROTEIN 1"/>
    <property type="match status" value="1"/>
</dbReference>
<evidence type="ECO:0000313" key="7">
    <source>
        <dbReference type="RefSeq" id="XP_065666014.1"/>
    </source>
</evidence>
<dbReference type="Pfam" id="PF02854">
    <property type="entry name" value="MIF4G"/>
    <property type="match status" value="1"/>
</dbReference>
<feature type="region of interest" description="Disordered" evidence="4">
    <location>
        <begin position="70"/>
        <end position="94"/>
    </location>
</feature>
<dbReference type="PROSITE" id="PS51366">
    <property type="entry name" value="MI"/>
    <property type="match status" value="1"/>
</dbReference>
<dbReference type="InterPro" id="IPR003890">
    <property type="entry name" value="MIF4G-like_typ-3"/>
</dbReference>
<protein>
    <submittedName>
        <fullName evidence="7 8">Nucleolar MIF4G domain-containing protein 1 isoform X2</fullName>
    </submittedName>
</protein>
<feature type="domain" description="MI" evidence="5">
    <location>
        <begin position="553"/>
        <end position="669"/>
    </location>
</feature>
<evidence type="ECO:0000256" key="2">
    <source>
        <dbReference type="ARBA" id="ARBA00006856"/>
    </source>
</evidence>
<dbReference type="GeneID" id="100199855"/>
<keyword evidence="6" id="KW-1185">Reference proteome</keyword>
<evidence type="ECO:0000313" key="6">
    <source>
        <dbReference type="Proteomes" id="UP001652625"/>
    </source>
</evidence>
<evidence type="ECO:0000256" key="1">
    <source>
        <dbReference type="ARBA" id="ARBA00004604"/>
    </source>
</evidence>
<accession>A0ABM4CVP5</accession>